<feature type="domain" description="NAD(P)-binding" evidence="1">
    <location>
        <begin position="10"/>
        <end position="198"/>
    </location>
</feature>
<dbReference type="EMBL" id="CP120682">
    <property type="protein sequence ID" value="WKN37480.1"/>
    <property type="molecule type" value="Genomic_DNA"/>
</dbReference>
<proteinExistence type="predicted"/>
<dbReference type="GO" id="GO:0042602">
    <property type="term" value="F:riboflavin reductase (NADPH) activity"/>
    <property type="evidence" value="ECO:0007669"/>
    <property type="project" value="TreeGrafter"/>
</dbReference>
<evidence type="ECO:0000259" key="1">
    <source>
        <dbReference type="Pfam" id="PF13460"/>
    </source>
</evidence>
<dbReference type="PANTHER" id="PTHR43355:SF2">
    <property type="entry name" value="FLAVIN REDUCTASE (NADPH)"/>
    <property type="match status" value="1"/>
</dbReference>
<accession>A0AA49JH16</accession>
<dbReference type="Gene3D" id="3.40.50.720">
    <property type="entry name" value="NAD(P)-binding Rossmann-like Domain"/>
    <property type="match status" value="1"/>
</dbReference>
<dbReference type="Pfam" id="PF13460">
    <property type="entry name" value="NAD_binding_10"/>
    <property type="match status" value="1"/>
</dbReference>
<dbReference type="PANTHER" id="PTHR43355">
    <property type="entry name" value="FLAVIN REDUCTASE (NADPH)"/>
    <property type="match status" value="1"/>
</dbReference>
<dbReference type="GO" id="GO:0004074">
    <property type="term" value="F:biliverdin reductase [NAD(P)H] activity"/>
    <property type="evidence" value="ECO:0007669"/>
    <property type="project" value="TreeGrafter"/>
</dbReference>
<protein>
    <submittedName>
        <fullName evidence="2">NAD(P)H-binding protein</fullName>
    </submittedName>
</protein>
<name>A0AA49JH16_9BACT</name>
<dbReference type="SUPFAM" id="SSF51735">
    <property type="entry name" value="NAD(P)-binding Rossmann-fold domains"/>
    <property type="match status" value="1"/>
</dbReference>
<dbReference type="InterPro" id="IPR036291">
    <property type="entry name" value="NAD(P)-bd_dom_sf"/>
</dbReference>
<organism evidence="2">
    <name type="scientific">Roseihalotalea indica</name>
    <dbReference type="NCBI Taxonomy" id="2867963"/>
    <lineage>
        <taxon>Bacteria</taxon>
        <taxon>Pseudomonadati</taxon>
        <taxon>Bacteroidota</taxon>
        <taxon>Cytophagia</taxon>
        <taxon>Cytophagales</taxon>
        <taxon>Catalimonadaceae</taxon>
        <taxon>Roseihalotalea</taxon>
    </lineage>
</organism>
<gene>
    <name evidence="2" type="ORF">K4G66_02000</name>
</gene>
<dbReference type="AlphaFoldDB" id="A0AA49JH16"/>
<dbReference type="InterPro" id="IPR051606">
    <property type="entry name" value="Polyketide_Oxido-like"/>
</dbReference>
<dbReference type="InterPro" id="IPR016040">
    <property type="entry name" value="NAD(P)-bd_dom"/>
</dbReference>
<reference evidence="2" key="2">
    <citation type="journal article" date="2024" name="Antonie Van Leeuwenhoek">
        <title>Roseihalotalea indica gen. nov., sp. nov., a halophilic Bacteroidetes from mesopelagic Southwest Indian Ocean with higher carbohydrate metabolic potential.</title>
        <authorList>
            <person name="Chen B."/>
            <person name="Zhang M."/>
            <person name="Lin D."/>
            <person name="Ye J."/>
            <person name="Tang K."/>
        </authorList>
    </citation>
    <scope>NUCLEOTIDE SEQUENCE</scope>
    <source>
        <strain evidence="2">TK19036</strain>
    </source>
</reference>
<sequence length="211" mass="23360">MKSITIAVLGGTGKAGTYLVKQLQAQGFSLKLLLRHPDHYQNDHPDTEVVAGDARNDASIRSLLTGCEAVISTLGQPKGEPPIFREATQLLLKAMPDYGIRRYIAVTGLQVDTPADKKGNATQTATNWMKTNFPAICTDRQREYELLTQSDLDWTLVRLPMIEQTEARFPIQVSTEDAPGQKISATDLAHFLINQLKDDTHIQQSPFISNV</sequence>
<evidence type="ECO:0000313" key="2">
    <source>
        <dbReference type="EMBL" id="WKN37480.1"/>
    </source>
</evidence>
<reference evidence="2" key="1">
    <citation type="journal article" date="2023" name="Comput. Struct. Biotechnol. J.">
        <title>Discovery of a novel marine Bacteroidetes with a rich repertoire of carbohydrate-active enzymes.</title>
        <authorList>
            <person name="Chen B."/>
            <person name="Liu G."/>
            <person name="Chen Q."/>
            <person name="Wang H."/>
            <person name="Liu L."/>
            <person name="Tang K."/>
        </authorList>
    </citation>
    <scope>NUCLEOTIDE SEQUENCE</scope>
    <source>
        <strain evidence="2">TK19036</strain>
    </source>
</reference>